<feature type="transmembrane region" description="Helical" evidence="1">
    <location>
        <begin position="127"/>
        <end position="147"/>
    </location>
</feature>
<keyword evidence="1" id="KW-1133">Transmembrane helix</keyword>
<reference evidence="3 4" key="1">
    <citation type="journal article" date="2016" name="Int. J. Syst. Evol. Microbiol.">
        <title>Chitinibacter fontanus sp. nov., isolated from a spring.</title>
        <authorList>
            <person name="Sheu S.Y."/>
            <person name="Li Y.S."/>
            <person name="Young C.C."/>
            <person name="Chen W.M."/>
        </authorList>
    </citation>
    <scope>NUCLEOTIDE SEQUENCE [LARGE SCALE GENOMIC DNA]</scope>
    <source>
        <strain evidence="3 4">STM-7</strain>
    </source>
</reference>
<dbReference type="InterPro" id="IPR002541">
    <property type="entry name" value="Cyt_c_assembly"/>
</dbReference>
<feature type="transmembrane region" description="Helical" evidence="1">
    <location>
        <begin position="208"/>
        <end position="227"/>
    </location>
</feature>
<dbReference type="Pfam" id="PF01578">
    <property type="entry name" value="Cytochrom_C_asm"/>
    <property type="match status" value="1"/>
</dbReference>
<dbReference type="PANTHER" id="PTHR38034">
    <property type="entry name" value="INNER MEMBRANE PROTEIN YPJD"/>
    <property type="match status" value="1"/>
</dbReference>
<proteinExistence type="predicted"/>
<dbReference type="PANTHER" id="PTHR38034:SF1">
    <property type="entry name" value="INNER MEMBRANE PROTEIN YPJD"/>
    <property type="match status" value="1"/>
</dbReference>
<feature type="transmembrane region" description="Helical" evidence="1">
    <location>
        <begin position="239"/>
        <end position="261"/>
    </location>
</feature>
<dbReference type="RefSeq" id="WP_180306042.1">
    <property type="nucleotide sequence ID" value="NZ_CP058952.1"/>
</dbReference>
<keyword evidence="1" id="KW-0812">Transmembrane</keyword>
<feature type="transmembrane region" description="Helical" evidence="1">
    <location>
        <begin position="175"/>
        <end position="196"/>
    </location>
</feature>
<dbReference type="Proteomes" id="UP000510822">
    <property type="component" value="Chromosome"/>
</dbReference>
<feature type="transmembrane region" description="Helical" evidence="1">
    <location>
        <begin position="33"/>
        <end position="55"/>
    </location>
</feature>
<evidence type="ECO:0000256" key="1">
    <source>
        <dbReference type="SAM" id="Phobius"/>
    </source>
</evidence>
<feature type="transmembrane region" description="Helical" evidence="1">
    <location>
        <begin position="67"/>
        <end position="84"/>
    </location>
</feature>
<feature type="domain" description="Cytochrome c assembly protein" evidence="2">
    <location>
        <begin position="43"/>
        <end position="262"/>
    </location>
</feature>
<dbReference type="AlphaFoldDB" id="A0A7D5ZHF3"/>
<evidence type="ECO:0000313" key="3">
    <source>
        <dbReference type="EMBL" id="QLI81949.1"/>
    </source>
</evidence>
<dbReference type="EMBL" id="CP058952">
    <property type="protein sequence ID" value="QLI81949.1"/>
    <property type="molecule type" value="Genomic_DNA"/>
</dbReference>
<feature type="transmembrane region" description="Helical" evidence="1">
    <location>
        <begin position="96"/>
        <end position="115"/>
    </location>
</feature>
<dbReference type="KEGG" id="cfon:HZU75_10585"/>
<dbReference type="InterPro" id="IPR052372">
    <property type="entry name" value="YpjD/HemX"/>
</dbReference>
<sequence length="268" mass="29114">MLTLLALLSLFVYLLLGWHFCQTRLAGKHALNSNISLAALGIGLTAHGIVIANTLLQSPTFFGAAEALSLTAWLAILIYCLGRIRWNLDGLEPPLFAFSAAFMALALALPQGHLISYAQSGLSRVHFMLAMFAQSFLFIAAGLAVLMRLTDSTLHHHARKLLARKLPPLLTLEKLLFGTITTGFTLLTIALIAGALLNQQAHGIVVQWSHKTVFGLSSWLLFGGLLLGNHIKGWRGRFAANWTLVAFAVLFLGYIGTRIVLEAFLSKG</sequence>
<evidence type="ECO:0000313" key="4">
    <source>
        <dbReference type="Proteomes" id="UP000510822"/>
    </source>
</evidence>
<dbReference type="GO" id="GO:0020037">
    <property type="term" value="F:heme binding"/>
    <property type="evidence" value="ECO:0007669"/>
    <property type="project" value="InterPro"/>
</dbReference>
<keyword evidence="4" id="KW-1185">Reference proteome</keyword>
<organism evidence="3 4">
    <name type="scientific">Chitinibacter fontanus</name>
    <dbReference type="NCBI Taxonomy" id="1737446"/>
    <lineage>
        <taxon>Bacteria</taxon>
        <taxon>Pseudomonadati</taxon>
        <taxon>Pseudomonadota</taxon>
        <taxon>Betaproteobacteria</taxon>
        <taxon>Neisseriales</taxon>
        <taxon>Chitinibacteraceae</taxon>
        <taxon>Chitinibacter</taxon>
    </lineage>
</organism>
<name>A0A7D5ZHF3_9NEIS</name>
<protein>
    <submittedName>
        <fullName evidence="3">Cytochrome c biogenesis protein CcsA</fullName>
    </submittedName>
</protein>
<dbReference type="GO" id="GO:0017004">
    <property type="term" value="P:cytochrome complex assembly"/>
    <property type="evidence" value="ECO:0007669"/>
    <property type="project" value="InterPro"/>
</dbReference>
<gene>
    <name evidence="3" type="primary">ccsA</name>
    <name evidence="3" type="ORF">HZU75_10585</name>
</gene>
<keyword evidence="1" id="KW-0472">Membrane</keyword>
<evidence type="ECO:0000259" key="2">
    <source>
        <dbReference type="Pfam" id="PF01578"/>
    </source>
</evidence>
<accession>A0A7D5ZHF3</accession>